<evidence type="ECO:0000313" key="2">
    <source>
        <dbReference type="Proteomes" id="UP000316612"/>
    </source>
</evidence>
<protein>
    <submittedName>
        <fullName evidence="1">Uncharacterized protein</fullName>
    </submittedName>
</protein>
<dbReference type="Proteomes" id="UP000316612">
    <property type="component" value="Unassembled WGS sequence"/>
</dbReference>
<dbReference type="AlphaFoldDB" id="A0A4Y4DLH7"/>
<name>A0A4Y4DLH7_GLUUR</name>
<dbReference type="RefSeq" id="WP_141360694.1">
    <property type="nucleotide sequence ID" value="NZ_BAAAJL010000007.1"/>
</dbReference>
<accession>A0A4Y4DLH7</accession>
<keyword evidence="2" id="KW-1185">Reference proteome</keyword>
<comment type="caution">
    <text evidence="1">The sequence shown here is derived from an EMBL/GenBank/DDBJ whole genome shotgun (WGS) entry which is preliminary data.</text>
</comment>
<proteinExistence type="predicted"/>
<reference evidence="1 2" key="1">
    <citation type="submission" date="2019-06" db="EMBL/GenBank/DDBJ databases">
        <title>Whole genome shotgun sequence of Glutamicibacter uratoxydans NBRC 15515.</title>
        <authorList>
            <person name="Hosoyama A."/>
            <person name="Uohara A."/>
            <person name="Ohji S."/>
            <person name="Ichikawa N."/>
        </authorList>
    </citation>
    <scope>NUCLEOTIDE SEQUENCE [LARGE SCALE GENOMIC DNA]</scope>
    <source>
        <strain evidence="1 2">NBRC 15515</strain>
    </source>
</reference>
<dbReference type="EMBL" id="BJNY01000001">
    <property type="protein sequence ID" value="GED04480.1"/>
    <property type="molecule type" value="Genomic_DNA"/>
</dbReference>
<gene>
    <name evidence="1" type="ORF">AUR04nite_00120</name>
</gene>
<sequence>MALSDYDYPPEEFPPLPDGLFWDVRESHMMQWRELQLRRKRLIGSKKVGWWVIHSKNSAFGDDLQELRRWIKFAMSRQKVRRICREMDAINQHRKGAKA</sequence>
<evidence type="ECO:0000313" key="1">
    <source>
        <dbReference type="EMBL" id="GED04480.1"/>
    </source>
</evidence>
<organism evidence="1 2">
    <name type="scientific">Glutamicibacter uratoxydans</name>
    <name type="common">Arthrobacter uratoxydans</name>
    <dbReference type="NCBI Taxonomy" id="43667"/>
    <lineage>
        <taxon>Bacteria</taxon>
        <taxon>Bacillati</taxon>
        <taxon>Actinomycetota</taxon>
        <taxon>Actinomycetes</taxon>
        <taxon>Micrococcales</taxon>
        <taxon>Micrococcaceae</taxon>
        <taxon>Glutamicibacter</taxon>
    </lineage>
</organism>